<reference evidence="1" key="2">
    <citation type="submission" date="2023-05" db="EMBL/GenBank/DDBJ databases">
        <authorList>
            <consortium name="Lawrence Berkeley National Laboratory"/>
            <person name="Steindorff A."/>
            <person name="Hensen N."/>
            <person name="Bonometti L."/>
            <person name="Westerberg I."/>
            <person name="Brannstrom I.O."/>
            <person name="Guillou S."/>
            <person name="Cros-Aarteil S."/>
            <person name="Calhoun S."/>
            <person name="Haridas S."/>
            <person name="Kuo A."/>
            <person name="Mondo S."/>
            <person name="Pangilinan J."/>
            <person name="Riley R."/>
            <person name="Labutti K."/>
            <person name="Andreopoulos B."/>
            <person name="Lipzen A."/>
            <person name="Chen C."/>
            <person name="Yanf M."/>
            <person name="Daum C."/>
            <person name="Ng V."/>
            <person name="Clum A."/>
            <person name="Ohm R."/>
            <person name="Martin F."/>
            <person name="Silar P."/>
            <person name="Natvig D."/>
            <person name="Lalanne C."/>
            <person name="Gautier V."/>
            <person name="Ament-Velasquez S.L."/>
            <person name="Kruys A."/>
            <person name="Hutchinson M.I."/>
            <person name="Powell A.J."/>
            <person name="Barry K."/>
            <person name="Miller A.N."/>
            <person name="Grigoriev I.V."/>
            <person name="Debuchy R."/>
            <person name="Gladieux P."/>
            <person name="Thoren M.H."/>
            <person name="Johannesson H."/>
        </authorList>
    </citation>
    <scope>NUCLEOTIDE SEQUENCE</scope>
    <source>
        <strain evidence="1">CBS 538.74</strain>
    </source>
</reference>
<name>A0AAN6VNZ9_9PEZI</name>
<dbReference type="AlphaFoldDB" id="A0AAN6VNZ9"/>
<sequence>MGRTHVSRGWSDLDAAGRLDVDKTALASYRLYEARPRNPAQPLIPNFPPFVALEETHEYNDYIAKLKQKEEKDVKAAREHYQVIKSYKRMPDNAVKCRKG</sequence>
<proteinExistence type="predicted"/>
<dbReference type="EMBL" id="MU856916">
    <property type="protein sequence ID" value="KAK4154271.1"/>
    <property type="molecule type" value="Genomic_DNA"/>
</dbReference>
<comment type="caution">
    <text evidence="1">The sequence shown here is derived from an EMBL/GenBank/DDBJ whole genome shotgun (WGS) entry which is preliminary data.</text>
</comment>
<organism evidence="1 2">
    <name type="scientific">Chaetomidium leptoderma</name>
    <dbReference type="NCBI Taxonomy" id="669021"/>
    <lineage>
        <taxon>Eukaryota</taxon>
        <taxon>Fungi</taxon>
        <taxon>Dikarya</taxon>
        <taxon>Ascomycota</taxon>
        <taxon>Pezizomycotina</taxon>
        <taxon>Sordariomycetes</taxon>
        <taxon>Sordariomycetidae</taxon>
        <taxon>Sordariales</taxon>
        <taxon>Chaetomiaceae</taxon>
        <taxon>Chaetomidium</taxon>
    </lineage>
</organism>
<reference evidence="1" key="1">
    <citation type="journal article" date="2023" name="Mol. Phylogenet. Evol.">
        <title>Genome-scale phylogeny and comparative genomics of the fungal order Sordariales.</title>
        <authorList>
            <person name="Hensen N."/>
            <person name="Bonometti L."/>
            <person name="Westerberg I."/>
            <person name="Brannstrom I.O."/>
            <person name="Guillou S."/>
            <person name="Cros-Aarteil S."/>
            <person name="Calhoun S."/>
            <person name="Haridas S."/>
            <person name="Kuo A."/>
            <person name="Mondo S."/>
            <person name="Pangilinan J."/>
            <person name="Riley R."/>
            <person name="LaButti K."/>
            <person name="Andreopoulos B."/>
            <person name="Lipzen A."/>
            <person name="Chen C."/>
            <person name="Yan M."/>
            <person name="Daum C."/>
            <person name="Ng V."/>
            <person name="Clum A."/>
            <person name="Steindorff A."/>
            <person name="Ohm R.A."/>
            <person name="Martin F."/>
            <person name="Silar P."/>
            <person name="Natvig D.O."/>
            <person name="Lalanne C."/>
            <person name="Gautier V."/>
            <person name="Ament-Velasquez S.L."/>
            <person name="Kruys A."/>
            <person name="Hutchinson M.I."/>
            <person name="Powell A.J."/>
            <person name="Barry K."/>
            <person name="Miller A.N."/>
            <person name="Grigoriev I.V."/>
            <person name="Debuchy R."/>
            <person name="Gladieux P."/>
            <person name="Hiltunen Thoren M."/>
            <person name="Johannesson H."/>
        </authorList>
    </citation>
    <scope>NUCLEOTIDE SEQUENCE</scope>
    <source>
        <strain evidence="1">CBS 538.74</strain>
    </source>
</reference>
<dbReference type="Proteomes" id="UP001302745">
    <property type="component" value="Unassembled WGS sequence"/>
</dbReference>
<accession>A0AAN6VNZ9</accession>
<evidence type="ECO:0000313" key="1">
    <source>
        <dbReference type="EMBL" id="KAK4154271.1"/>
    </source>
</evidence>
<keyword evidence="2" id="KW-1185">Reference proteome</keyword>
<protein>
    <submittedName>
        <fullName evidence="1">Uncharacterized protein</fullName>
    </submittedName>
</protein>
<gene>
    <name evidence="1" type="ORF">C8A00DRAFT_32948</name>
</gene>
<evidence type="ECO:0000313" key="2">
    <source>
        <dbReference type="Proteomes" id="UP001302745"/>
    </source>
</evidence>